<evidence type="ECO:0000256" key="1">
    <source>
        <dbReference type="SAM" id="MobiDB-lite"/>
    </source>
</evidence>
<dbReference type="Gene3D" id="2.30.30.140">
    <property type="match status" value="1"/>
</dbReference>
<keyword evidence="4" id="KW-1185">Reference proteome</keyword>
<dbReference type="SMART" id="SM00293">
    <property type="entry name" value="PWWP"/>
    <property type="match status" value="1"/>
</dbReference>
<dbReference type="OrthoDB" id="62853at2759"/>
<sequence length="719" mass="82004">MEIPEFKVGDLVWAKMRGYPHWPAQISKNPTQSNGKYVVSFFGTQESAFVKPSDICDYFQNLDTYGIPRKLNDFQKAMEEIKEVAKKKAKKGQKKENSNSTPRQQRNRIPNRLISNEDFVVPQPKKLKGEEKSGKSDSGAPSQNNSPRKRTDSASSTERSRKRISYSERFGVDLSDIESTYPNAVRDNLFPGFPMFEGLESEQSEDEINKLLGVRKRRRTRSRLFDDYFLPGTGKRDRSGSFSSTNGRTRLISGFSDTFDDLDFNPHVLFNAIDDLPSEESDRAITPEAPTAMPLQEKKCYSCGCLCDVVKRKWKCSNRDCNRWNGVLETPSMKPASVHPLAFNWDKTYLEDIPMSDSSDKADFKKPLTLDTGSGADMAADQITKIKQELMIEETVSATATPVPEPSPVQPADPVLASSSSIFQFKEQIPPQREPPKEMPPGMIPPQKSQIIHNQEPSGIRLEQYEPHKRMIRPGNRSRAKVEKTPPVTSNGVRYCYFCPGQVRPQMCGGNKHRWRCVDKKCRKWYGWVKSSDEIPRDLGKKGRWKDLVIRVQSSQNEFEDRLASDMIQKNGDQDAYGQDEERGRVKRRYRRCKPQPWRDISPLTVKESYYEPSCMEQRPRWWIQERKKADFSPEREFGVDILDAAASFRLIANSMLTAANTKTDEYGSVNGALDLLMDSLMSSLGPLMTIAKHIPGLNLPEETLQRVWNSTSLHTPMF</sequence>
<reference evidence="3" key="1">
    <citation type="submission" date="2020-09" db="EMBL/GenBank/DDBJ databases">
        <authorList>
            <person name="Kikuchi T."/>
        </authorList>
    </citation>
    <scope>NUCLEOTIDE SEQUENCE</scope>
    <source>
        <strain evidence="3">Ka4C1</strain>
    </source>
</reference>
<dbReference type="AlphaFoldDB" id="A0A7I8XAZ8"/>
<dbReference type="EMBL" id="CAJFDI010000001">
    <property type="protein sequence ID" value="CAD5209017.1"/>
    <property type="molecule type" value="Genomic_DNA"/>
</dbReference>
<dbReference type="Proteomes" id="UP000582659">
    <property type="component" value="Unassembled WGS sequence"/>
</dbReference>
<dbReference type="SUPFAM" id="SSF63748">
    <property type="entry name" value="Tudor/PWWP/MBT"/>
    <property type="match status" value="1"/>
</dbReference>
<feature type="compositionally biased region" description="Polar residues" evidence="1">
    <location>
        <begin position="98"/>
        <end position="108"/>
    </location>
</feature>
<dbReference type="PROSITE" id="PS50812">
    <property type="entry name" value="PWWP"/>
    <property type="match status" value="1"/>
</dbReference>
<protein>
    <submittedName>
        <fullName evidence="3">(pine wood nematode) hypothetical protein</fullName>
    </submittedName>
</protein>
<name>A0A7I8XAZ8_BURXY</name>
<evidence type="ECO:0000313" key="4">
    <source>
        <dbReference type="Proteomes" id="UP000659654"/>
    </source>
</evidence>
<dbReference type="CDD" id="cd05834">
    <property type="entry name" value="PWWP_HRP"/>
    <property type="match status" value="1"/>
</dbReference>
<evidence type="ECO:0000313" key="3">
    <source>
        <dbReference type="EMBL" id="CAD5209017.1"/>
    </source>
</evidence>
<dbReference type="Pfam" id="PF00855">
    <property type="entry name" value="PWWP"/>
    <property type="match status" value="1"/>
</dbReference>
<proteinExistence type="predicted"/>
<evidence type="ECO:0000259" key="2">
    <source>
        <dbReference type="PROSITE" id="PS50812"/>
    </source>
</evidence>
<organism evidence="3 4">
    <name type="scientific">Bursaphelenchus xylophilus</name>
    <name type="common">Pinewood nematode worm</name>
    <name type="synonym">Aphelenchoides xylophilus</name>
    <dbReference type="NCBI Taxonomy" id="6326"/>
    <lineage>
        <taxon>Eukaryota</taxon>
        <taxon>Metazoa</taxon>
        <taxon>Ecdysozoa</taxon>
        <taxon>Nematoda</taxon>
        <taxon>Chromadorea</taxon>
        <taxon>Rhabditida</taxon>
        <taxon>Tylenchina</taxon>
        <taxon>Tylenchomorpha</taxon>
        <taxon>Aphelenchoidea</taxon>
        <taxon>Aphelenchoididae</taxon>
        <taxon>Bursaphelenchus</taxon>
    </lineage>
</organism>
<dbReference type="SMR" id="A0A7I8XAZ8"/>
<feature type="domain" description="PWWP" evidence="2">
    <location>
        <begin position="8"/>
        <end position="61"/>
    </location>
</feature>
<comment type="caution">
    <text evidence="3">The sequence shown here is derived from an EMBL/GenBank/DDBJ whole genome shotgun (WGS) entry which is preliminary data.</text>
</comment>
<dbReference type="PANTHER" id="PTHR12550:SF70">
    <property type="entry name" value="JIL-1 ANCHORING AND STABILIZING PROTEIN, ISOFORM A"/>
    <property type="match status" value="1"/>
</dbReference>
<feature type="region of interest" description="Disordered" evidence="1">
    <location>
        <begin position="83"/>
        <end position="163"/>
    </location>
</feature>
<gene>
    <name evidence="3" type="ORF">BXYJ_LOCUS1232</name>
</gene>
<dbReference type="EMBL" id="CAJFCV020000001">
    <property type="protein sequence ID" value="CAG9083688.1"/>
    <property type="molecule type" value="Genomic_DNA"/>
</dbReference>
<dbReference type="PANTHER" id="PTHR12550">
    <property type="entry name" value="HEPATOMA-DERIVED GROWTH FACTOR-RELATED"/>
    <property type="match status" value="1"/>
</dbReference>
<dbReference type="InterPro" id="IPR000313">
    <property type="entry name" value="PWWP_dom"/>
</dbReference>
<accession>A0A7I8XAZ8</accession>
<dbReference type="Proteomes" id="UP000659654">
    <property type="component" value="Unassembled WGS sequence"/>
</dbReference>